<dbReference type="InterPro" id="IPR014419">
    <property type="entry name" value="HutZ"/>
</dbReference>
<evidence type="ECO:0000259" key="2">
    <source>
        <dbReference type="Pfam" id="PF13883"/>
    </source>
</evidence>
<dbReference type="InterPro" id="IPR055343">
    <property type="entry name" value="CREG_beta-barrel"/>
</dbReference>
<organism evidence="3 4">
    <name type="scientific">Comamonas antarctica</name>
    <dbReference type="NCBI Taxonomy" id="2743470"/>
    <lineage>
        <taxon>Bacteria</taxon>
        <taxon>Pseudomonadati</taxon>
        <taxon>Pseudomonadota</taxon>
        <taxon>Betaproteobacteria</taxon>
        <taxon>Burkholderiales</taxon>
        <taxon>Comamonadaceae</taxon>
        <taxon>Comamonas</taxon>
    </lineage>
</organism>
<sequence length="187" mass="19644">MARKHAPSSAGARAAGASGASEPSPASPRSAQTLRALLHSRRTATLATQSQQAAEAPGIWLVPYAIDGVGKCLVLLASSAAPHARQMQAQPVVSLLIAQSESAPQPVHIHERVSIIGLAKFPVSGSAAWVSARHAYLRRFPDATTMTQLGDFRFVCIGPQHARHVVGYGATRSVEQPELLALLASPH</sequence>
<dbReference type="PANTHER" id="PTHR13343:SF17">
    <property type="entry name" value="CELLULAR REPRESSOR OF E1A-STIMULATED GENES, ISOFORM A"/>
    <property type="match status" value="1"/>
</dbReference>
<feature type="region of interest" description="Disordered" evidence="1">
    <location>
        <begin position="1"/>
        <end position="31"/>
    </location>
</feature>
<accession>A0A6N1X9F7</accession>
<dbReference type="EMBL" id="CP054840">
    <property type="protein sequence ID" value="QKV55023.1"/>
    <property type="molecule type" value="Genomic_DNA"/>
</dbReference>
<reference evidence="3 4" key="1">
    <citation type="submission" date="2020-06" db="EMBL/GenBank/DDBJ databases">
        <title>Acidovorax antarctica sp. nov., isolated from Corinth ice sheet soil, Antarctic Fields Peninsula.</title>
        <authorList>
            <person name="Xu Q."/>
            <person name="Peng F."/>
        </authorList>
    </citation>
    <scope>NUCLEOTIDE SEQUENCE [LARGE SCALE GENOMIC DNA]</scope>
    <source>
        <strain evidence="3 4">16-35-5</strain>
    </source>
</reference>
<keyword evidence="4" id="KW-1185">Reference proteome</keyword>
<gene>
    <name evidence="3" type="ORF">HUK68_11050</name>
</gene>
<evidence type="ECO:0000256" key="1">
    <source>
        <dbReference type="SAM" id="MobiDB-lite"/>
    </source>
</evidence>
<feature type="compositionally biased region" description="Low complexity" evidence="1">
    <location>
        <begin position="7"/>
        <end position="31"/>
    </location>
</feature>
<evidence type="ECO:0000313" key="3">
    <source>
        <dbReference type="EMBL" id="QKV55023.1"/>
    </source>
</evidence>
<dbReference type="InterPro" id="IPR012349">
    <property type="entry name" value="Split_barrel_FMN-bd"/>
</dbReference>
<proteinExistence type="predicted"/>
<dbReference type="GO" id="GO:0005737">
    <property type="term" value="C:cytoplasm"/>
    <property type="evidence" value="ECO:0007669"/>
    <property type="project" value="UniProtKB-ARBA"/>
</dbReference>
<dbReference type="KEGG" id="aant:HUK68_11050"/>
<dbReference type="PANTHER" id="PTHR13343">
    <property type="entry name" value="CREG1 PROTEIN"/>
    <property type="match status" value="1"/>
</dbReference>
<dbReference type="Pfam" id="PF13883">
    <property type="entry name" value="CREG_beta-barrel"/>
    <property type="match status" value="1"/>
</dbReference>
<dbReference type="AlphaFoldDB" id="A0A6N1X9F7"/>
<protein>
    <submittedName>
        <fullName evidence="3">Pyridoxamine 5'-phosphate oxidase family protein</fullName>
    </submittedName>
</protein>
<evidence type="ECO:0000313" key="4">
    <source>
        <dbReference type="Proteomes" id="UP000509579"/>
    </source>
</evidence>
<dbReference type="Proteomes" id="UP000509579">
    <property type="component" value="Chromosome"/>
</dbReference>
<dbReference type="Gene3D" id="2.30.110.10">
    <property type="entry name" value="Electron Transport, Fmn-binding Protein, Chain A"/>
    <property type="match status" value="1"/>
</dbReference>
<dbReference type="SUPFAM" id="SSF50475">
    <property type="entry name" value="FMN-binding split barrel"/>
    <property type="match status" value="1"/>
</dbReference>
<dbReference type="PIRSF" id="PIRSF004633">
    <property type="entry name" value="UCP_PLP_oxd"/>
    <property type="match status" value="1"/>
</dbReference>
<feature type="domain" description="CREG-like beta-barrel" evidence="2">
    <location>
        <begin position="29"/>
        <end position="176"/>
    </location>
</feature>
<name>A0A6N1X9F7_9BURK</name>